<evidence type="ECO:0008006" key="3">
    <source>
        <dbReference type="Google" id="ProtNLM"/>
    </source>
</evidence>
<reference evidence="1 2" key="1">
    <citation type="submission" date="2016-01" db="EMBL/GenBank/DDBJ databases">
        <title>High potential of lignocellulose degradation of a new Verrucomicrobia species.</title>
        <authorList>
            <person name="Wang Y."/>
            <person name="Shi Y."/>
            <person name="Qiu Z."/>
            <person name="Liu S."/>
            <person name="Yang H."/>
        </authorList>
    </citation>
    <scope>NUCLEOTIDE SEQUENCE [LARGE SCALE GENOMIC DNA]</scope>
    <source>
        <strain evidence="1 2">TSB47</strain>
    </source>
</reference>
<evidence type="ECO:0000313" key="2">
    <source>
        <dbReference type="Proteomes" id="UP000078486"/>
    </source>
</evidence>
<dbReference type="STRING" id="1184151.AW736_18695"/>
<proteinExistence type="predicted"/>
<organism evidence="1 2">
    <name type="scientific">Termitidicoccus mucosus</name>
    <dbReference type="NCBI Taxonomy" id="1184151"/>
    <lineage>
        <taxon>Bacteria</taxon>
        <taxon>Pseudomonadati</taxon>
        <taxon>Verrucomicrobiota</taxon>
        <taxon>Opitutia</taxon>
        <taxon>Opitutales</taxon>
        <taxon>Opitutaceae</taxon>
        <taxon>Termitidicoccus</taxon>
    </lineage>
</organism>
<dbReference type="RefSeq" id="WP_068771823.1">
    <property type="nucleotide sequence ID" value="NZ_CP109796.1"/>
</dbReference>
<evidence type="ECO:0000313" key="1">
    <source>
        <dbReference type="EMBL" id="OAM88104.1"/>
    </source>
</evidence>
<dbReference type="Proteomes" id="UP000078486">
    <property type="component" value="Unassembled WGS sequence"/>
</dbReference>
<gene>
    <name evidence="1" type="ORF">AW736_18695</name>
</gene>
<dbReference type="AlphaFoldDB" id="A0A178IDL0"/>
<dbReference type="EMBL" id="LRRQ01000144">
    <property type="protein sequence ID" value="OAM88104.1"/>
    <property type="molecule type" value="Genomic_DNA"/>
</dbReference>
<keyword evidence="2" id="KW-1185">Reference proteome</keyword>
<sequence length="376" mass="41341">MKTKLETVLGQPGWRLEADAARLWVTRLGGFMAPVEFRSGRRVVSPYAIPHWAGAKHSGAQGSLAALRGDAFCLPFGANKRPWRGERHPSHGNIFQGNWNHVATGAADGAATLVLEADTGTRPGKVRKEVTLRDGHTVVYQRHVISGMTGRMSFGHHATLVFPERERSGAIGMSRVLFGRTHDAGFEHPAAGGYTSLRPDAVFRSLRRVPRSDGTWADLTSYPTEAGFENLVLLASDPALPLAWTTVTFADEGWLWFSLKRPSELTCTLFWMSNGGRHYAPWNGRHRRRLGLEEVTALPEGLYEAARPNVFSRAGVATCREFRGDRPLAVRSAAGVCAIPRGFDRVKDVVLRAGRIRLTAVSGAVAETRFDGRFFD</sequence>
<protein>
    <recommendedName>
        <fullName evidence="3">DUF4432 domain-containing protein</fullName>
    </recommendedName>
</protein>
<accession>A0A178IDL0</accession>
<comment type="caution">
    <text evidence="1">The sequence shown here is derived from an EMBL/GenBank/DDBJ whole genome shotgun (WGS) entry which is preliminary data.</text>
</comment>
<name>A0A178IDL0_9BACT</name>
<dbReference type="OrthoDB" id="7335506at2"/>